<feature type="transmembrane region" description="Helical" evidence="1">
    <location>
        <begin position="306"/>
        <end position="323"/>
    </location>
</feature>
<evidence type="ECO:0000313" key="2">
    <source>
        <dbReference type="EMBL" id="WAR45255.1"/>
    </source>
</evidence>
<feature type="transmembrane region" description="Helical" evidence="1">
    <location>
        <begin position="236"/>
        <end position="255"/>
    </location>
</feature>
<reference evidence="2" key="1">
    <citation type="submission" date="2022-11" db="EMBL/GenBank/DDBJ databases">
        <title>Methylomonas rapida sp. nov., Carotenoid-Producing Obligate Methanotrophs with High Growth Characteristics and Biotechnological Potential.</title>
        <authorList>
            <person name="Tikhonova E.N."/>
            <person name="Suleimanov R.Z."/>
            <person name="Miroshnikov K."/>
            <person name="Oshkin I.Y."/>
            <person name="Belova S.E."/>
            <person name="Danilova O.V."/>
            <person name="Ashikhmin A."/>
            <person name="Konopkin A."/>
            <person name="But S.Y."/>
            <person name="Khmelenina V.N."/>
            <person name="Kuznetsov N."/>
            <person name="Pimenov N.V."/>
            <person name="Dedysh S.N."/>
        </authorList>
    </citation>
    <scope>NUCLEOTIDE SEQUENCE</scope>
    <source>
        <strain evidence="2">MP1</strain>
    </source>
</reference>
<keyword evidence="1" id="KW-0472">Membrane</keyword>
<keyword evidence="3" id="KW-1185">Reference proteome</keyword>
<name>A0ABY7GL79_9GAMM</name>
<dbReference type="RefSeq" id="WP_255190227.1">
    <property type="nucleotide sequence ID" value="NZ_CP113517.1"/>
</dbReference>
<dbReference type="InterPro" id="IPR032809">
    <property type="entry name" value="Put_HupE_UreJ"/>
</dbReference>
<gene>
    <name evidence="2" type="ORF">NM686_001730</name>
</gene>
<dbReference type="Pfam" id="PF13795">
    <property type="entry name" value="HupE_UreJ_2"/>
    <property type="match status" value="1"/>
</dbReference>
<proteinExistence type="predicted"/>
<dbReference type="EMBL" id="CP113517">
    <property type="protein sequence ID" value="WAR45255.1"/>
    <property type="molecule type" value="Genomic_DNA"/>
</dbReference>
<accession>A0ABY7GL79</accession>
<feature type="transmembrane region" description="Helical" evidence="1">
    <location>
        <begin position="196"/>
        <end position="224"/>
    </location>
</feature>
<organism evidence="2 3">
    <name type="scientific">Methylomonas rapida</name>
    <dbReference type="NCBI Taxonomy" id="2963939"/>
    <lineage>
        <taxon>Bacteria</taxon>
        <taxon>Pseudomonadati</taxon>
        <taxon>Pseudomonadota</taxon>
        <taxon>Gammaproteobacteria</taxon>
        <taxon>Methylococcales</taxon>
        <taxon>Methylococcaceae</taxon>
        <taxon>Methylomonas</taxon>
    </lineage>
</organism>
<keyword evidence="1" id="KW-1133">Transmembrane helix</keyword>
<protein>
    <submittedName>
        <fullName evidence="2">HupE/UreJ family protein</fullName>
    </submittedName>
</protein>
<keyword evidence="1" id="KW-0812">Transmembrane</keyword>
<feature type="transmembrane region" description="Helical" evidence="1">
    <location>
        <begin position="165"/>
        <end position="190"/>
    </location>
</feature>
<feature type="transmembrane region" description="Helical" evidence="1">
    <location>
        <begin position="267"/>
        <end position="294"/>
    </location>
</feature>
<evidence type="ECO:0000256" key="1">
    <source>
        <dbReference type="SAM" id="Phobius"/>
    </source>
</evidence>
<evidence type="ECO:0000313" key="3">
    <source>
        <dbReference type="Proteomes" id="UP001162780"/>
    </source>
</evidence>
<dbReference type="Proteomes" id="UP001162780">
    <property type="component" value="Chromosome"/>
</dbReference>
<sequence length="328" mass="35905">MLVQATFALQDVEALVPMDSDLDAEVSEVERESAKPAIADWLSKQLLINVDGQNRVPATAGSVTYDERNNVHVEFRYEAVPRRLLLMQATFLSSLPEGHRQFVKIQDANGDTVLEQVLTRASDLVRLELAASHGGHERKLSSWQEVSGDFFRLGIEHIVTGYDHLLFLFALLAVTHGFWPALKIITAFTLAHSCTLALAALGWVSLPASFVEPFIAATIVYVAVENLIRGDRAGGRYWLTFGFGLIHGFGFAGALGEMDISSGDSGILLPLLAFNLGIETGQIAVAAIVLPMIWRLHGKPGFSEKFLKGCSAMICLVGSYWFLARTVF</sequence>